<evidence type="ECO:0000256" key="1">
    <source>
        <dbReference type="SAM" id="Phobius"/>
    </source>
</evidence>
<accession>A0A0E9WXV9</accession>
<protein>
    <submittedName>
        <fullName evidence="2">Uncharacterized protein</fullName>
    </submittedName>
</protein>
<reference evidence="2" key="2">
    <citation type="journal article" date="2015" name="Fish Shellfish Immunol.">
        <title>Early steps in the European eel (Anguilla anguilla)-Vibrio vulnificus interaction in the gills: Role of the RtxA13 toxin.</title>
        <authorList>
            <person name="Callol A."/>
            <person name="Pajuelo D."/>
            <person name="Ebbesson L."/>
            <person name="Teles M."/>
            <person name="MacKenzie S."/>
            <person name="Amaro C."/>
        </authorList>
    </citation>
    <scope>NUCLEOTIDE SEQUENCE</scope>
</reference>
<sequence>MGENWTNILYFYSLYEILLNVSQLMLILKCILKIIYTAPSFCINLHTHHDHLYCFGL</sequence>
<keyword evidence="1" id="KW-1133">Transmembrane helix</keyword>
<keyword evidence="1" id="KW-0812">Transmembrane</keyword>
<organism evidence="2">
    <name type="scientific">Anguilla anguilla</name>
    <name type="common">European freshwater eel</name>
    <name type="synonym">Muraena anguilla</name>
    <dbReference type="NCBI Taxonomy" id="7936"/>
    <lineage>
        <taxon>Eukaryota</taxon>
        <taxon>Metazoa</taxon>
        <taxon>Chordata</taxon>
        <taxon>Craniata</taxon>
        <taxon>Vertebrata</taxon>
        <taxon>Euteleostomi</taxon>
        <taxon>Actinopterygii</taxon>
        <taxon>Neopterygii</taxon>
        <taxon>Teleostei</taxon>
        <taxon>Anguilliformes</taxon>
        <taxon>Anguillidae</taxon>
        <taxon>Anguilla</taxon>
    </lineage>
</organism>
<evidence type="ECO:0000313" key="2">
    <source>
        <dbReference type="EMBL" id="JAH95036.1"/>
    </source>
</evidence>
<proteinExistence type="predicted"/>
<feature type="transmembrane region" description="Helical" evidence="1">
    <location>
        <begin position="12"/>
        <end position="32"/>
    </location>
</feature>
<keyword evidence="1" id="KW-0472">Membrane</keyword>
<dbReference type="AlphaFoldDB" id="A0A0E9WXV9"/>
<dbReference type="EMBL" id="GBXM01013541">
    <property type="protein sequence ID" value="JAH95036.1"/>
    <property type="molecule type" value="Transcribed_RNA"/>
</dbReference>
<name>A0A0E9WXV9_ANGAN</name>
<reference evidence="2" key="1">
    <citation type="submission" date="2014-11" db="EMBL/GenBank/DDBJ databases">
        <authorList>
            <person name="Amaro Gonzalez C."/>
        </authorList>
    </citation>
    <scope>NUCLEOTIDE SEQUENCE</scope>
</reference>